<keyword evidence="2" id="KW-1185">Reference proteome</keyword>
<evidence type="ECO:0000313" key="1">
    <source>
        <dbReference type="EMBL" id="KAK8492942.1"/>
    </source>
</evidence>
<proteinExistence type="predicted"/>
<protein>
    <submittedName>
        <fullName evidence="1">Uncharacterized protein</fullName>
    </submittedName>
</protein>
<evidence type="ECO:0000313" key="2">
    <source>
        <dbReference type="Proteomes" id="UP001472677"/>
    </source>
</evidence>
<reference evidence="1 2" key="1">
    <citation type="journal article" date="2024" name="G3 (Bethesda)">
        <title>Genome assembly of Hibiscus sabdariffa L. provides insights into metabolisms of medicinal natural products.</title>
        <authorList>
            <person name="Kim T."/>
        </authorList>
    </citation>
    <scope>NUCLEOTIDE SEQUENCE [LARGE SCALE GENOMIC DNA]</scope>
    <source>
        <strain evidence="1">TK-2024</strain>
        <tissue evidence="1">Old leaves</tissue>
    </source>
</reference>
<gene>
    <name evidence="1" type="ORF">V6N12_013143</name>
</gene>
<accession>A0ABR2AHZ6</accession>
<name>A0ABR2AHZ6_9ROSI</name>
<sequence>MISYWNENEDDEPGIRIIGRSKHSSPSSSLSSIGGEKAVENPAPHQHQTLSKPKYQSSTSPPFEKEAGRKSQFVLALLLPSQALDSFPPSRHPIKHLYVMSDPNYRTSSSIGTHPQPLPGLPKTVAEKLLK</sequence>
<dbReference type="Proteomes" id="UP001472677">
    <property type="component" value="Unassembled WGS sequence"/>
</dbReference>
<dbReference type="EMBL" id="JBBPBM010000669">
    <property type="protein sequence ID" value="KAK8492942.1"/>
    <property type="molecule type" value="Genomic_DNA"/>
</dbReference>
<comment type="caution">
    <text evidence="1">The sequence shown here is derived from an EMBL/GenBank/DDBJ whole genome shotgun (WGS) entry which is preliminary data.</text>
</comment>
<organism evidence="1 2">
    <name type="scientific">Hibiscus sabdariffa</name>
    <name type="common">roselle</name>
    <dbReference type="NCBI Taxonomy" id="183260"/>
    <lineage>
        <taxon>Eukaryota</taxon>
        <taxon>Viridiplantae</taxon>
        <taxon>Streptophyta</taxon>
        <taxon>Embryophyta</taxon>
        <taxon>Tracheophyta</taxon>
        <taxon>Spermatophyta</taxon>
        <taxon>Magnoliopsida</taxon>
        <taxon>eudicotyledons</taxon>
        <taxon>Gunneridae</taxon>
        <taxon>Pentapetalae</taxon>
        <taxon>rosids</taxon>
        <taxon>malvids</taxon>
        <taxon>Malvales</taxon>
        <taxon>Malvaceae</taxon>
        <taxon>Malvoideae</taxon>
        <taxon>Hibiscus</taxon>
    </lineage>
</organism>